<evidence type="ECO:0000313" key="2">
    <source>
        <dbReference type="Proteomes" id="UP000694005"/>
    </source>
</evidence>
<dbReference type="Gramene" id="A06p19820.2_BraZ1">
    <property type="protein sequence ID" value="A06p19820.2_BraZ1.CDS.1"/>
    <property type="gene ID" value="A06g19820.2_BraZ1"/>
</dbReference>
<dbReference type="AlphaFoldDB" id="A0A8D9D9E9"/>
<protein>
    <submittedName>
        <fullName evidence="1">Uncharacterized protein</fullName>
    </submittedName>
</protein>
<organism evidence="1 2">
    <name type="scientific">Brassica campestris</name>
    <name type="common">Field mustard</name>
    <dbReference type="NCBI Taxonomy" id="3711"/>
    <lineage>
        <taxon>Eukaryota</taxon>
        <taxon>Viridiplantae</taxon>
        <taxon>Streptophyta</taxon>
        <taxon>Embryophyta</taxon>
        <taxon>Tracheophyta</taxon>
        <taxon>Spermatophyta</taxon>
        <taxon>Magnoliopsida</taxon>
        <taxon>eudicotyledons</taxon>
        <taxon>Gunneridae</taxon>
        <taxon>Pentapetalae</taxon>
        <taxon>rosids</taxon>
        <taxon>malvids</taxon>
        <taxon>Brassicales</taxon>
        <taxon>Brassicaceae</taxon>
        <taxon>Brassiceae</taxon>
        <taxon>Brassica</taxon>
    </lineage>
</organism>
<proteinExistence type="predicted"/>
<name>A0A8D9D9E9_BRACM</name>
<dbReference type="Proteomes" id="UP000694005">
    <property type="component" value="Chromosome A06"/>
</dbReference>
<dbReference type="EMBL" id="LS974622">
    <property type="protein sequence ID" value="CAG7869742.1"/>
    <property type="molecule type" value="Genomic_DNA"/>
</dbReference>
<reference evidence="1 2" key="1">
    <citation type="submission" date="2021-07" db="EMBL/GenBank/DDBJ databases">
        <authorList>
            <consortium name="Genoscope - CEA"/>
            <person name="William W."/>
        </authorList>
    </citation>
    <scope>NUCLEOTIDE SEQUENCE [LARGE SCALE GENOMIC DNA]</scope>
</reference>
<evidence type="ECO:0000313" key="1">
    <source>
        <dbReference type="EMBL" id="CAG7869742.1"/>
    </source>
</evidence>
<sequence>MTSSSVDYLVKSQPEDLFGVSNSRYQPQPRKKVGILRAGEASRRNQQYCTLCPPAALLLSYFPPALFTTTPSPRLPPPLSDLDIVLIHSHVQYVCTNRPK</sequence>
<gene>
    <name evidence="1" type="ORF">BRAPAZ1V2_A06P19820.2</name>
</gene>
<accession>A0A8D9D9E9</accession>